<keyword evidence="3" id="KW-1185">Reference proteome</keyword>
<organism evidence="2 3">
    <name type="scientific">Streptomyces griseoloalbus</name>
    <dbReference type="NCBI Taxonomy" id="67303"/>
    <lineage>
        <taxon>Bacteria</taxon>
        <taxon>Bacillati</taxon>
        <taxon>Actinomycetota</taxon>
        <taxon>Actinomycetes</taxon>
        <taxon>Kitasatosporales</taxon>
        <taxon>Streptomycetaceae</taxon>
        <taxon>Streptomyces</taxon>
    </lineage>
</organism>
<proteinExistence type="predicted"/>
<dbReference type="Gene3D" id="1.20.120.450">
    <property type="entry name" value="dinb family like domain"/>
    <property type="match status" value="1"/>
</dbReference>
<protein>
    <submittedName>
        <fullName evidence="2">Maleylpyruvate isomerase N-terminal domain-containing protein</fullName>
    </submittedName>
</protein>
<dbReference type="Pfam" id="PF11716">
    <property type="entry name" value="MDMPI_N"/>
    <property type="match status" value="1"/>
</dbReference>
<dbReference type="RefSeq" id="WP_359982704.1">
    <property type="nucleotide sequence ID" value="NZ_JBEZLS010000013.1"/>
</dbReference>
<dbReference type="EMBL" id="JBEZLS010000013">
    <property type="protein sequence ID" value="MEU9353267.1"/>
    <property type="molecule type" value="Genomic_DNA"/>
</dbReference>
<evidence type="ECO:0000313" key="3">
    <source>
        <dbReference type="Proteomes" id="UP001551582"/>
    </source>
</evidence>
<sequence>MIREAYLRWATAAAEVIRSPSVATAWDEPSVLPGYRVGGLCGHLARNIVLVEPVLARPADGARPIPVLDHYTRDDWLDADPQGEEHLGIRARGEKAAAEGPEVLARRVTDAVGRLYEAIPAEPADRVVDLPGMWSLTLDDFLLTRLVEVVVHSDDLAVSVSVPSPGLPPEYCEDVIALLARLAVRRHGPTAVVRAFSRGERAPGTVSAF</sequence>
<evidence type="ECO:0000313" key="2">
    <source>
        <dbReference type="EMBL" id="MEU9353267.1"/>
    </source>
</evidence>
<dbReference type="Proteomes" id="UP001551582">
    <property type="component" value="Unassembled WGS sequence"/>
</dbReference>
<keyword evidence="2" id="KW-0413">Isomerase</keyword>
<reference evidence="2 3" key="1">
    <citation type="submission" date="2024-06" db="EMBL/GenBank/DDBJ databases">
        <title>The Natural Products Discovery Center: Release of the First 8490 Sequenced Strains for Exploring Actinobacteria Biosynthetic Diversity.</title>
        <authorList>
            <person name="Kalkreuter E."/>
            <person name="Kautsar S.A."/>
            <person name="Yang D."/>
            <person name="Bader C.D."/>
            <person name="Teijaro C.N."/>
            <person name="Fluegel L."/>
            <person name="Davis C.M."/>
            <person name="Simpson J.R."/>
            <person name="Lauterbach L."/>
            <person name="Steele A.D."/>
            <person name="Gui C."/>
            <person name="Meng S."/>
            <person name="Li G."/>
            <person name="Viehrig K."/>
            <person name="Ye F."/>
            <person name="Su P."/>
            <person name="Kiefer A.F."/>
            <person name="Nichols A."/>
            <person name="Cepeda A.J."/>
            <person name="Yan W."/>
            <person name="Fan B."/>
            <person name="Jiang Y."/>
            <person name="Adhikari A."/>
            <person name="Zheng C.-J."/>
            <person name="Schuster L."/>
            <person name="Cowan T.M."/>
            <person name="Smanski M.J."/>
            <person name="Chevrette M.G."/>
            <person name="De Carvalho L.P.S."/>
            <person name="Shen B."/>
        </authorList>
    </citation>
    <scope>NUCLEOTIDE SEQUENCE [LARGE SCALE GENOMIC DNA]</scope>
    <source>
        <strain evidence="2 3">NPDC048274</strain>
    </source>
</reference>
<dbReference type="InterPro" id="IPR034660">
    <property type="entry name" value="DinB/YfiT-like"/>
</dbReference>
<accession>A0ABV3E8J8</accession>
<dbReference type="InterPro" id="IPR024344">
    <property type="entry name" value="MDMPI_metal-binding"/>
</dbReference>
<name>A0ABV3E8J8_9ACTN</name>
<dbReference type="SUPFAM" id="SSF109854">
    <property type="entry name" value="DinB/YfiT-like putative metalloenzymes"/>
    <property type="match status" value="1"/>
</dbReference>
<gene>
    <name evidence="2" type="ORF">AB0D65_20240</name>
</gene>
<dbReference type="GO" id="GO:0016853">
    <property type="term" value="F:isomerase activity"/>
    <property type="evidence" value="ECO:0007669"/>
    <property type="project" value="UniProtKB-KW"/>
</dbReference>
<evidence type="ECO:0000259" key="1">
    <source>
        <dbReference type="Pfam" id="PF11716"/>
    </source>
</evidence>
<feature type="domain" description="Mycothiol-dependent maleylpyruvate isomerase metal-binding" evidence="1">
    <location>
        <begin position="14"/>
        <end position="157"/>
    </location>
</feature>
<comment type="caution">
    <text evidence="2">The sequence shown here is derived from an EMBL/GenBank/DDBJ whole genome shotgun (WGS) entry which is preliminary data.</text>
</comment>